<keyword evidence="5" id="KW-0732">Signal</keyword>
<keyword evidence="10" id="KW-1185">Reference proteome</keyword>
<dbReference type="InterPro" id="IPR011050">
    <property type="entry name" value="Pectin_lyase_fold/virulence"/>
</dbReference>
<dbReference type="InterPro" id="IPR003368">
    <property type="entry name" value="POMP_repeat"/>
</dbReference>
<feature type="region of interest" description="Disordered" evidence="8">
    <location>
        <begin position="46"/>
        <end position="98"/>
    </location>
</feature>
<sequence length="475" mass="48725">MSELQSSTRRAPERVTALGRTWRLAAVAAAGLTVFAPHVAAAQTVDAPARPKTERAVPLPAAGQDRRTTAHCRDGECRDDEPGRGDRPGDGRGDRRTVRVPCDTDALIAAITEANTRTDRKLSLAGRCTYTLTVNLGGSGNGLPRIVQPITIDGNGATITRDAGAPDFRILQIADGGDLDLSDVTISGGRNPNSEDGGGILVEEAGRLLLEKVTLSGNTATDADGAGLYNQGITAIRDSSVTANSTNRDGGGIYNYYAKLTVTKTRIAENTAEDGGGLYTDSGAVTVTGTRFERNSATVDGGAIHQSDGSVDINDSVISWNTAGGRGGAILHNNEGLHVRTSRITDNTAGGNGGALSLNAPAVIEDTLIQRNTATQGNGGGIHVATSGTEEVSIRRSKITLNQTPGVGFSGGGIYISANSLVTLTDAVITRNTSHTAPGGINNQGVVTAYGTNEITDNSPTNCAGSANPVPGCAG</sequence>
<dbReference type="OrthoDB" id="3523774at2"/>
<protein>
    <submittedName>
        <fullName evidence="9">Polymorphic outer membrane protein repeat-containing protein</fullName>
    </submittedName>
</protein>
<dbReference type="GO" id="GO:0005576">
    <property type="term" value="C:extracellular region"/>
    <property type="evidence" value="ECO:0007669"/>
    <property type="project" value="UniProtKB-SubCell"/>
</dbReference>
<evidence type="ECO:0000256" key="2">
    <source>
        <dbReference type="ARBA" id="ARBA00004442"/>
    </source>
</evidence>
<dbReference type="SUPFAM" id="SSF51126">
    <property type="entry name" value="Pectin lyase-like"/>
    <property type="match status" value="1"/>
</dbReference>
<comment type="subcellular location">
    <subcellularLocation>
        <location evidence="1">Cell envelope</location>
    </subcellularLocation>
    <subcellularLocation>
        <location evidence="2">Cell outer membrane</location>
    </subcellularLocation>
    <subcellularLocation>
        <location evidence="3">Secreted</location>
    </subcellularLocation>
</comment>
<dbReference type="Pfam" id="PF02415">
    <property type="entry name" value="Chlam_PMP"/>
    <property type="match status" value="1"/>
</dbReference>
<keyword evidence="4" id="KW-0964">Secreted</keyword>
<gene>
    <name evidence="9" type="ORF">SAMN05444921_13121</name>
</gene>
<evidence type="ECO:0000256" key="3">
    <source>
        <dbReference type="ARBA" id="ARBA00004613"/>
    </source>
</evidence>
<reference evidence="10" key="1">
    <citation type="submission" date="2016-10" db="EMBL/GenBank/DDBJ databases">
        <authorList>
            <person name="Varghese N."/>
            <person name="Submissions S."/>
        </authorList>
    </citation>
    <scope>NUCLEOTIDE SEQUENCE [LARGE SCALE GENOMIC DNA]</scope>
    <source>
        <strain evidence="10">CGMCC 4.7042</strain>
    </source>
</reference>
<dbReference type="Proteomes" id="UP000199063">
    <property type="component" value="Unassembled WGS sequence"/>
</dbReference>
<dbReference type="PANTHER" id="PTHR11319:SF35">
    <property type="entry name" value="OUTER MEMBRANE PROTEIN PMPC-RELATED"/>
    <property type="match status" value="1"/>
</dbReference>
<dbReference type="PANTHER" id="PTHR11319">
    <property type="entry name" value="G PROTEIN-COUPLED RECEPTOR-RELATED"/>
    <property type="match status" value="1"/>
</dbReference>
<accession>A0A1H0CTQ2</accession>
<dbReference type="AlphaFoldDB" id="A0A1H0CTQ2"/>
<evidence type="ECO:0000256" key="7">
    <source>
        <dbReference type="ARBA" id="ARBA00023237"/>
    </source>
</evidence>
<dbReference type="Gene3D" id="2.160.20.10">
    <property type="entry name" value="Single-stranded right-handed beta-helix, Pectin lyase-like"/>
    <property type="match status" value="1"/>
</dbReference>
<feature type="compositionally biased region" description="Basic and acidic residues" evidence="8">
    <location>
        <begin position="64"/>
        <end position="97"/>
    </location>
</feature>
<dbReference type="EMBL" id="FNHI01000031">
    <property type="protein sequence ID" value="SDN61290.1"/>
    <property type="molecule type" value="Genomic_DNA"/>
</dbReference>
<dbReference type="SMART" id="SM00710">
    <property type="entry name" value="PbH1"/>
    <property type="match status" value="7"/>
</dbReference>
<name>A0A1H0CTQ2_9ACTN</name>
<dbReference type="STRING" id="1196353.SAMN05444921_13121"/>
<evidence type="ECO:0000256" key="8">
    <source>
        <dbReference type="SAM" id="MobiDB-lite"/>
    </source>
</evidence>
<dbReference type="InterPro" id="IPR012334">
    <property type="entry name" value="Pectin_lyas_fold"/>
</dbReference>
<dbReference type="GeneID" id="40833921"/>
<dbReference type="GO" id="GO:0009279">
    <property type="term" value="C:cell outer membrane"/>
    <property type="evidence" value="ECO:0007669"/>
    <property type="project" value="UniProtKB-SubCell"/>
</dbReference>
<dbReference type="RefSeq" id="WP_093661743.1">
    <property type="nucleotide sequence ID" value="NZ_FNHI01000031.1"/>
</dbReference>
<organism evidence="9 10">
    <name type="scientific">Streptomyces wuyuanensis</name>
    <dbReference type="NCBI Taxonomy" id="1196353"/>
    <lineage>
        <taxon>Bacteria</taxon>
        <taxon>Bacillati</taxon>
        <taxon>Actinomycetota</taxon>
        <taxon>Actinomycetes</taxon>
        <taxon>Kitasatosporales</taxon>
        <taxon>Streptomycetaceae</taxon>
        <taxon>Streptomyces</taxon>
    </lineage>
</organism>
<dbReference type="InterPro" id="IPR006626">
    <property type="entry name" value="PbH1"/>
</dbReference>
<keyword evidence="6" id="KW-0472">Membrane</keyword>
<proteinExistence type="predicted"/>
<evidence type="ECO:0000313" key="9">
    <source>
        <dbReference type="EMBL" id="SDN61290.1"/>
    </source>
</evidence>
<evidence type="ECO:0000256" key="1">
    <source>
        <dbReference type="ARBA" id="ARBA00004196"/>
    </source>
</evidence>
<evidence type="ECO:0000256" key="6">
    <source>
        <dbReference type="ARBA" id="ARBA00023136"/>
    </source>
</evidence>
<evidence type="ECO:0000256" key="5">
    <source>
        <dbReference type="ARBA" id="ARBA00022729"/>
    </source>
</evidence>
<evidence type="ECO:0000313" key="10">
    <source>
        <dbReference type="Proteomes" id="UP000199063"/>
    </source>
</evidence>
<keyword evidence="7" id="KW-0998">Cell outer membrane</keyword>
<evidence type="ECO:0000256" key="4">
    <source>
        <dbReference type="ARBA" id="ARBA00022525"/>
    </source>
</evidence>